<sequence>MAASEEQRSTLVFLSCFSLSLTLPLISSDLSQFGCFGEDSMWAEFYGVQVLGLGLAIWARSGGDNGSLILGLDVVFVVVVVVVVVVVNGRGGWV</sequence>
<protein>
    <recommendedName>
        <fullName evidence="5">NADH dehydrogenase subunit 6</fullName>
    </recommendedName>
</protein>
<feature type="transmembrane region" description="Helical" evidence="1">
    <location>
        <begin position="41"/>
        <end position="59"/>
    </location>
</feature>
<keyword evidence="1" id="KW-0472">Membrane</keyword>
<name>A0AAD9UAE6_9ROSI</name>
<keyword evidence="4" id="KW-1185">Reference proteome</keyword>
<keyword evidence="2" id="KW-0732">Signal</keyword>
<accession>A0AAD9UAE6</accession>
<feature type="transmembrane region" description="Helical" evidence="1">
    <location>
        <begin position="66"/>
        <end position="87"/>
    </location>
</feature>
<comment type="caution">
    <text evidence="3">The sequence shown here is derived from an EMBL/GenBank/DDBJ whole genome shotgun (WGS) entry which is preliminary data.</text>
</comment>
<keyword evidence="1" id="KW-0812">Transmembrane</keyword>
<evidence type="ECO:0000256" key="2">
    <source>
        <dbReference type="SAM" id="SignalP"/>
    </source>
</evidence>
<dbReference type="EMBL" id="JANJYI010000005">
    <property type="protein sequence ID" value="KAK2650842.1"/>
    <property type="molecule type" value="Genomic_DNA"/>
</dbReference>
<evidence type="ECO:0000313" key="3">
    <source>
        <dbReference type="EMBL" id="KAK2650842.1"/>
    </source>
</evidence>
<dbReference type="Proteomes" id="UP001280121">
    <property type="component" value="Unassembled WGS sequence"/>
</dbReference>
<proteinExistence type="predicted"/>
<feature type="signal peptide" evidence="2">
    <location>
        <begin position="1"/>
        <end position="28"/>
    </location>
</feature>
<keyword evidence="1" id="KW-1133">Transmembrane helix</keyword>
<reference evidence="3" key="1">
    <citation type="journal article" date="2023" name="Plant J.">
        <title>Genome sequences and population genomics provide insights into the demographic history, inbreeding, and mutation load of two 'living fossil' tree species of Dipteronia.</title>
        <authorList>
            <person name="Feng Y."/>
            <person name="Comes H.P."/>
            <person name="Chen J."/>
            <person name="Zhu S."/>
            <person name="Lu R."/>
            <person name="Zhang X."/>
            <person name="Li P."/>
            <person name="Qiu J."/>
            <person name="Olsen K.M."/>
            <person name="Qiu Y."/>
        </authorList>
    </citation>
    <scope>NUCLEOTIDE SEQUENCE</scope>
    <source>
        <strain evidence="3">KIB01</strain>
    </source>
</reference>
<evidence type="ECO:0000256" key="1">
    <source>
        <dbReference type="SAM" id="Phobius"/>
    </source>
</evidence>
<organism evidence="3 4">
    <name type="scientific">Dipteronia dyeriana</name>
    <dbReference type="NCBI Taxonomy" id="168575"/>
    <lineage>
        <taxon>Eukaryota</taxon>
        <taxon>Viridiplantae</taxon>
        <taxon>Streptophyta</taxon>
        <taxon>Embryophyta</taxon>
        <taxon>Tracheophyta</taxon>
        <taxon>Spermatophyta</taxon>
        <taxon>Magnoliopsida</taxon>
        <taxon>eudicotyledons</taxon>
        <taxon>Gunneridae</taxon>
        <taxon>Pentapetalae</taxon>
        <taxon>rosids</taxon>
        <taxon>malvids</taxon>
        <taxon>Sapindales</taxon>
        <taxon>Sapindaceae</taxon>
        <taxon>Hippocastanoideae</taxon>
        <taxon>Acereae</taxon>
        <taxon>Dipteronia</taxon>
    </lineage>
</organism>
<gene>
    <name evidence="3" type="ORF">Ddye_018331</name>
</gene>
<evidence type="ECO:0008006" key="5">
    <source>
        <dbReference type="Google" id="ProtNLM"/>
    </source>
</evidence>
<dbReference type="AlphaFoldDB" id="A0AAD9UAE6"/>
<evidence type="ECO:0000313" key="4">
    <source>
        <dbReference type="Proteomes" id="UP001280121"/>
    </source>
</evidence>
<feature type="chain" id="PRO_5042057317" description="NADH dehydrogenase subunit 6" evidence="2">
    <location>
        <begin position="29"/>
        <end position="94"/>
    </location>
</feature>